<evidence type="ECO:0000313" key="3">
    <source>
        <dbReference type="Proteomes" id="UP001066276"/>
    </source>
</evidence>
<keyword evidence="3" id="KW-1185">Reference proteome</keyword>
<feature type="compositionally biased region" description="Polar residues" evidence="1">
    <location>
        <begin position="208"/>
        <end position="218"/>
    </location>
</feature>
<dbReference type="EMBL" id="JANPWB010000004">
    <property type="protein sequence ID" value="KAJ1193482.1"/>
    <property type="molecule type" value="Genomic_DNA"/>
</dbReference>
<comment type="caution">
    <text evidence="2">The sequence shown here is derived from an EMBL/GenBank/DDBJ whole genome shotgun (WGS) entry which is preliminary data.</text>
</comment>
<gene>
    <name evidence="2" type="ORF">NDU88_002779</name>
</gene>
<sequence>MSANSSPKAVAQFNTTRAMGGTQAPTTVTSPPWLVSRKSQLIYLILQSFTYHSTQGTHLLQSGPQQPGVQLLSRSQHSSHRATIIGAAREVVFQKLNLIPAAPSALQTAHGPTRPPKEPPAKEIQLTTHSVQQSLSVHHHRRQDPTFVKASAHPSSQLISIRSPSSHHAARTIFRVEREPLTQARATLSGGTSYNRPGHTCLLLTADAGSTGTGTQCRSRAPRGRSPTRPPIRPQEGEPTTHLFRPAATPANGTASPGGATREDSSHPGVT</sequence>
<dbReference type="AlphaFoldDB" id="A0AAV7UY87"/>
<accession>A0AAV7UY87</accession>
<feature type="compositionally biased region" description="Basic and acidic residues" evidence="1">
    <location>
        <begin position="261"/>
        <end position="271"/>
    </location>
</feature>
<evidence type="ECO:0000313" key="2">
    <source>
        <dbReference type="EMBL" id="KAJ1193482.1"/>
    </source>
</evidence>
<reference evidence="2" key="1">
    <citation type="journal article" date="2022" name="bioRxiv">
        <title>Sequencing and chromosome-scale assembly of the giantPleurodeles waltlgenome.</title>
        <authorList>
            <person name="Brown T."/>
            <person name="Elewa A."/>
            <person name="Iarovenko S."/>
            <person name="Subramanian E."/>
            <person name="Araus A.J."/>
            <person name="Petzold A."/>
            <person name="Susuki M."/>
            <person name="Suzuki K.-i.T."/>
            <person name="Hayashi T."/>
            <person name="Toyoda A."/>
            <person name="Oliveira C."/>
            <person name="Osipova E."/>
            <person name="Leigh N.D."/>
            <person name="Simon A."/>
            <person name="Yun M.H."/>
        </authorList>
    </citation>
    <scope>NUCLEOTIDE SEQUENCE</scope>
    <source>
        <strain evidence="2">20211129_DDA</strain>
        <tissue evidence="2">Liver</tissue>
    </source>
</reference>
<feature type="region of interest" description="Disordered" evidence="1">
    <location>
        <begin position="205"/>
        <end position="271"/>
    </location>
</feature>
<organism evidence="2 3">
    <name type="scientific">Pleurodeles waltl</name>
    <name type="common">Iberian ribbed newt</name>
    <dbReference type="NCBI Taxonomy" id="8319"/>
    <lineage>
        <taxon>Eukaryota</taxon>
        <taxon>Metazoa</taxon>
        <taxon>Chordata</taxon>
        <taxon>Craniata</taxon>
        <taxon>Vertebrata</taxon>
        <taxon>Euteleostomi</taxon>
        <taxon>Amphibia</taxon>
        <taxon>Batrachia</taxon>
        <taxon>Caudata</taxon>
        <taxon>Salamandroidea</taxon>
        <taxon>Salamandridae</taxon>
        <taxon>Pleurodelinae</taxon>
        <taxon>Pleurodeles</taxon>
    </lineage>
</organism>
<protein>
    <submittedName>
        <fullName evidence="2">Uncharacterized protein</fullName>
    </submittedName>
</protein>
<evidence type="ECO:0000256" key="1">
    <source>
        <dbReference type="SAM" id="MobiDB-lite"/>
    </source>
</evidence>
<dbReference type="Proteomes" id="UP001066276">
    <property type="component" value="Chromosome 2_2"/>
</dbReference>
<name>A0AAV7UY87_PLEWA</name>
<feature type="region of interest" description="Disordered" evidence="1">
    <location>
        <begin position="1"/>
        <end position="27"/>
    </location>
</feature>
<proteinExistence type="predicted"/>